<dbReference type="RefSeq" id="WP_187534097.1">
    <property type="nucleotide sequence ID" value="NZ_CBCSHU010000017.1"/>
</dbReference>
<sequence>MDNSQITIRPIYDWDLVQLNQIRTREDVCMNILALPTETLKETKDYFFDNPHFIHTFVAVNQNNKEKDVIGYVRLLQYQEVRLHHRGKISIAIDPTYHQCGVGTKLLAKIIDYAKKWMRLEKLELTVLENNEKAIGLYKKFGFEIEGIFKKDTLVDGNYENVVFMSLML</sequence>
<dbReference type="GO" id="GO:0016747">
    <property type="term" value="F:acyltransferase activity, transferring groups other than amino-acyl groups"/>
    <property type="evidence" value="ECO:0007669"/>
    <property type="project" value="InterPro"/>
</dbReference>
<dbReference type="AlphaFoldDB" id="A0A7G9RZF2"/>
<evidence type="ECO:0000259" key="1">
    <source>
        <dbReference type="PROSITE" id="PS51186"/>
    </source>
</evidence>
<keyword evidence="3" id="KW-1185">Reference proteome</keyword>
<dbReference type="PANTHER" id="PTHR43415:SF3">
    <property type="entry name" value="GNAT-FAMILY ACETYLTRANSFERASE"/>
    <property type="match status" value="1"/>
</dbReference>
<dbReference type="CDD" id="cd04301">
    <property type="entry name" value="NAT_SF"/>
    <property type="match status" value="1"/>
</dbReference>
<organism evidence="2 3">
    <name type="scientific">Erysipelothrix inopinata</name>
    <dbReference type="NCBI Taxonomy" id="225084"/>
    <lineage>
        <taxon>Bacteria</taxon>
        <taxon>Bacillati</taxon>
        <taxon>Bacillota</taxon>
        <taxon>Erysipelotrichia</taxon>
        <taxon>Erysipelotrichales</taxon>
        <taxon>Erysipelotrichaceae</taxon>
        <taxon>Erysipelothrix</taxon>
    </lineage>
</organism>
<dbReference type="InterPro" id="IPR016181">
    <property type="entry name" value="Acyl_CoA_acyltransferase"/>
</dbReference>
<dbReference type="PROSITE" id="PS51186">
    <property type="entry name" value="GNAT"/>
    <property type="match status" value="1"/>
</dbReference>
<keyword evidence="2" id="KW-0808">Transferase</keyword>
<name>A0A7G9RZF2_9FIRM</name>
<dbReference type="SUPFAM" id="SSF55729">
    <property type="entry name" value="Acyl-CoA N-acyltransferases (Nat)"/>
    <property type="match status" value="1"/>
</dbReference>
<dbReference type="KEGG" id="eio:H9L01_00985"/>
<reference evidence="2 3" key="1">
    <citation type="submission" date="2020-08" db="EMBL/GenBank/DDBJ databases">
        <title>Genome sequence of Erysipelothrix inopinata DSM 15511T.</title>
        <authorList>
            <person name="Hyun D.-W."/>
            <person name="Bae J.-W."/>
        </authorList>
    </citation>
    <scope>NUCLEOTIDE SEQUENCE [LARGE SCALE GENOMIC DNA]</scope>
    <source>
        <strain evidence="2 3">DSM 15511</strain>
    </source>
</reference>
<dbReference type="Gene3D" id="3.40.630.30">
    <property type="match status" value="1"/>
</dbReference>
<evidence type="ECO:0000313" key="3">
    <source>
        <dbReference type="Proteomes" id="UP000515928"/>
    </source>
</evidence>
<evidence type="ECO:0000313" key="2">
    <source>
        <dbReference type="EMBL" id="QNN60977.1"/>
    </source>
</evidence>
<feature type="domain" description="N-acetyltransferase" evidence="1">
    <location>
        <begin position="6"/>
        <end position="169"/>
    </location>
</feature>
<accession>A0A7G9RZF2</accession>
<dbReference type="InterPro" id="IPR000182">
    <property type="entry name" value="GNAT_dom"/>
</dbReference>
<dbReference type="Pfam" id="PF00583">
    <property type="entry name" value="Acetyltransf_1"/>
    <property type="match status" value="1"/>
</dbReference>
<dbReference type="PANTHER" id="PTHR43415">
    <property type="entry name" value="SPERMIDINE N(1)-ACETYLTRANSFERASE"/>
    <property type="match status" value="1"/>
</dbReference>
<dbReference type="Proteomes" id="UP000515928">
    <property type="component" value="Chromosome"/>
</dbReference>
<proteinExistence type="predicted"/>
<dbReference type="EMBL" id="CP060715">
    <property type="protein sequence ID" value="QNN60977.1"/>
    <property type="molecule type" value="Genomic_DNA"/>
</dbReference>
<protein>
    <submittedName>
        <fullName evidence="2">GNAT family N-acetyltransferase</fullName>
    </submittedName>
</protein>
<gene>
    <name evidence="2" type="ORF">H9L01_00985</name>
</gene>